<dbReference type="Proteomes" id="UP001176468">
    <property type="component" value="Unassembled WGS sequence"/>
</dbReference>
<keyword evidence="2" id="KW-1185">Reference proteome</keyword>
<sequence length="231" mass="25057">MTALSPPSKWLWAAEFPRGLFGLAEFAASQTRLRAAPRGDGRPVMILPGLMTTDRSNTFLRQYLTRLGYRVEGWGLGRNIGARVVGGDAERLMARIREVHERTGEPVTLIGVSLGGIMARIAAHRLPGVVREVITVSAPYAGSPRATNVWRSFEFFTGEKIDDAKVQGQAALAAMPLPVPETAIWSRSDGLVNGTICRASGARAIEVRSSHVGVQWRRDVMLAIAGVLGER</sequence>
<dbReference type="GO" id="GO:0016787">
    <property type="term" value="F:hydrolase activity"/>
    <property type="evidence" value="ECO:0007669"/>
    <property type="project" value="UniProtKB-KW"/>
</dbReference>
<organism evidence="1 2">
    <name type="scientific">Sphingomonas immobilis</name>
    <dbReference type="NCBI Taxonomy" id="3063997"/>
    <lineage>
        <taxon>Bacteria</taxon>
        <taxon>Pseudomonadati</taxon>
        <taxon>Pseudomonadota</taxon>
        <taxon>Alphaproteobacteria</taxon>
        <taxon>Sphingomonadales</taxon>
        <taxon>Sphingomonadaceae</taxon>
        <taxon>Sphingomonas</taxon>
    </lineage>
</organism>
<evidence type="ECO:0000313" key="1">
    <source>
        <dbReference type="EMBL" id="MDO7843308.1"/>
    </source>
</evidence>
<dbReference type="RefSeq" id="WP_304561765.1">
    <property type="nucleotide sequence ID" value="NZ_JAUQSZ010000009.1"/>
</dbReference>
<name>A0ABT9A0F1_9SPHN</name>
<keyword evidence="1" id="KW-0378">Hydrolase</keyword>
<reference evidence="1" key="1">
    <citation type="submission" date="2023-07" db="EMBL/GenBank/DDBJ databases">
        <authorList>
            <person name="Kim M.K."/>
        </authorList>
    </citation>
    <scope>NUCLEOTIDE SEQUENCE</scope>
    <source>
        <strain evidence="1">CA1-15</strain>
    </source>
</reference>
<gene>
    <name evidence="1" type="ORF">Q5H94_13310</name>
</gene>
<comment type="caution">
    <text evidence="1">The sequence shown here is derived from an EMBL/GenBank/DDBJ whole genome shotgun (WGS) entry which is preliminary data.</text>
</comment>
<dbReference type="Gene3D" id="3.40.50.1820">
    <property type="entry name" value="alpha/beta hydrolase"/>
    <property type="match status" value="1"/>
</dbReference>
<dbReference type="InterPro" id="IPR029058">
    <property type="entry name" value="AB_hydrolase_fold"/>
</dbReference>
<dbReference type="SUPFAM" id="SSF53474">
    <property type="entry name" value="alpha/beta-Hydrolases"/>
    <property type="match status" value="1"/>
</dbReference>
<dbReference type="EMBL" id="JAUQSZ010000009">
    <property type="protein sequence ID" value="MDO7843308.1"/>
    <property type="molecule type" value="Genomic_DNA"/>
</dbReference>
<protein>
    <submittedName>
        <fullName evidence="1">Alpha/beta hydrolase</fullName>
    </submittedName>
</protein>
<evidence type="ECO:0000313" key="2">
    <source>
        <dbReference type="Proteomes" id="UP001176468"/>
    </source>
</evidence>
<accession>A0ABT9A0F1</accession>
<proteinExistence type="predicted"/>